<dbReference type="Proteomes" id="UP000095342">
    <property type="component" value="Chromosome"/>
</dbReference>
<accession>A0A1D8K9N0</accession>
<organism evidence="1 2">
    <name type="scientific">Acidihalobacter aeolianus</name>
    <dbReference type="NCBI Taxonomy" id="2792603"/>
    <lineage>
        <taxon>Bacteria</taxon>
        <taxon>Pseudomonadati</taxon>
        <taxon>Pseudomonadota</taxon>
        <taxon>Gammaproteobacteria</taxon>
        <taxon>Chromatiales</taxon>
        <taxon>Ectothiorhodospiraceae</taxon>
        <taxon>Acidihalobacter</taxon>
    </lineage>
</organism>
<evidence type="ECO:0000313" key="2">
    <source>
        <dbReference type="Proteomes" id="UP000095342"/>
    </source>
</evidence>
<protein>
    <submittedName>
        <fullName evidence="1">Uncharacterized protein</fullName>
    </submittedName>
</protein>
<gene>
    <name evidence="1" type="ORF">BJI67_11735</name>
</gene>
<dbReference type="KEGG" id="aaeo:BJI67_11735"/>
<name>A0A1D8K9N0_9GAMM</name>
<dbReference type="AlphaFoldDB" id="A0A1D8K9N0"/>
<keyword evidence="2" id="KW-1185">Reference proteome</keyword>
<proteinExistence type="predicted"/>
<dbReference type="EMBL" id="CP017448">
    <property type="protein sequence ID" value="AOV17641.1"/>
    <property type="molecule type" value="Genomic_DNA"/>
</dbReference>
<sequence>MAIVKFSHDKTLADFMSLPPGLPPGAPIGGITGEASHQVNYLVEDFKKGSYAILCFLPAKNGKMHA</sequence>
<evidence type="ECO:0000313" key="1">
    <source>
        <dbReference type="EMBL" id="AOV17641.1"/>
    </source>
</evidence>
<reference evidence="1 2" key="1">
    <citation type="submission" date="2016-09" db="EMBL/GenBank/DDBJ databases">
        <title>Acidihalobacter prosperus V6 (DSM14174).</title>
        <authorList>
            <person name="Khaleque H.N."/>
            <person name="Ramsay J.P."/>
            <person name="Murphy R.J.T."/>
            <person name="Kaksonen A.H."/>
            <person name="Boxall N.J."/>
            <person name="Watkin E.L.J."/>
        </authorList>
    </citation>
    <scope>NUCLEOTIDE SEQUENCE [LARGE SCALE GENOMIC DNA]</scope>
    <source>
        <strain evidence="1 2">V6</strain>
    </source>
</reference>